<feature type="compositionally biased region" description="Basic residues" evidence="1">
    <location>
        <begin position="520"/>
        <end position="529"/>
    </location>
</feature>
<dbReference type="AlphaFoldDB" id="A0A8E2DYE3"/>
<dbReference type="Proteomes" id="UP000250266">
    <property type="component" value="Unassembled WGS sequence"/>
</dbReference>
<reference evidence="2 3" key="1">
    <citation type="journal article" date="2016" name="Nat. Commun.">
        <title>Ectomycorrhizal ecology is imprinted in the genome of the dominant symbiotic fungus Cenococcum geophilum.</title>
        <authorList>
            <consortium name="DOE Joint Genome Institute"/>
            <person name="Peter M."/>
            <person name="Kohler A."/>
            <person name="Ohm R.A."/>
            <person name="Kuo A."/>
            <person name="Krutzmann J."/>
            <person name="Morin E."/>
            <person name="Arend M."/>
            <person name="Barry K.W."/>
            <person name="Binder M."/>
            <person name="Choi C."/>
            <person name="Clum A."/>
            <person name="Copeland A."/>
            <person name="Grisel N."/>
            <person name="Haridas S."/>
            <person name="Kipfer T."/>
            <person name="LaButti K."/>
            <person name="Lindquist E."/>
            <person name="Lipzen A."/>
            <person name="Maire R."/>
            <person name="Meier B."/>
            <person name="Mihaltcheva S."/>
            <person name="Molinier V."/>
            <person name="Murat C."/>
            <person name="Poggeler S."/>
            <person name="Quandt C.A."/>
            <person name="Sperisen C."/>
            <person name="Tritt A."/>
            <person name="Tisserant E."/>
            <person name="Crous P.W."/>
            <person name="Henrissat B."/>
            <person name="Nehls U."/>
            <person name="Egli S."/>
            <person name="Spatafora J.W."/>
            <person name="Grigoriev I.V."/>
            <person name="Martin F.M."/>
        </authorList>
    </citation>
    <scope>NUCLEOTIDE SEQUENCE [LARGE SCALE GENOMIC DNA]</scope>
    <source>
        <strain evidence="2 3">CBS 459.81</strain>
    </source>
</reference>
<organism evidence="2 3">
    <name type="scientific">Lepidopterella palustris CBS 459.81</name>
    <dbReference type="NCBI Taxonomy" id="1314670"/>
    <lineage>
        <taxon>Eukaryota</taxon>
        <taxon>Fungi</taxon>
        <taxon>Dikarya</taxon>
        <taxon>Ascomycota</taxon>
        <taxon>Pezizomycotina</taxon>
        <taxon>Dothideomycetes</taxon>
        <taxon>Pleosporomycetidae</taxon>
        <taxon>Mytilinidiales</taxon>
        <taxon>Argynnaceae</taxon>
        <taxon>Lepidopterella</taxon>
    </lineage>
</organism>
<feature type="compositionally biased region" description="Low complexity" evidence="1">
    <location>
        <begin position="164"/>
        <end position="178"/>
    </location>
</feature>
<proteinExistence type="predicted"/>
<evidence type="ECO:0000256" key="1">
    <source>
        <dbReference type="SAM" id="MobiDB-lite"/>
    </source>
</evidence>
<evidence type="ECO:0000313" key="3">
    <source>
        <dbReference type="Proteomes" id="UP000250266"/>
    </source>
</evidence>
<keyword evidence="3" id="KW-1185">Reference proteome</keyword>
<sequence length="547" mass="60450">MPDPHLSNSRKRQRLEQRPLQLNGTSQPLSKKQKPSFPTSASQPPAAFWDNLSKIWLTKRALRELDRRNAQAAPRPPRSSHRRLHRPLTRRALTEWKKNRQPTQSAADFLSHCTPRCLRDIQLLARHGGLDLSDLRGYRKPVNPLYRAMSSSQSTRGRKRGSMSTSNTKPTTNTTKSTGPYDRGFQQNLIDGGVYPHGYRYPDGRVPAKPNNWEEINQRLAQPRSSLSPSKFSEEAHEQFIQVDVDAFKEKQVTDSVIPIIEGTVGDAKCRSGGIPFMSLDHLTDGTLVPGNPDLYYGARPEQLIREVRNELSGCIVPSTQDDLPLAPNFFLAAKGPDGSLAVAGRQACYDGALGARGMHIYNNSASTITSVYHGGQLKMFTSHLAQPTSAGGRPEYYMTQIKCWAMTSDPETFRKGATAFRNARDWTKEQRDEAIARANEMAISQGATSATEPAGVGPLSSFTSEATPQDFGASPAEASYTIEILSQESRTTLNDVSYASDAPHHDSDSSIDELAYKPPAKRSSRHLNRSQQSQQKKRKPGGLPGA</sequence>
<dbReference type="EMBL" id="KV745608">
    <property type="protein sequence ID" value="OCK73947.1"/>
    <property type="molecule type" value="Genomic_DNA"/>
</dbReference>
<feature type="compositionally biased region" description="Polar residues" evidence="1">
    <location>
        <begin position="20"/>
        <end position="43"/>
    </location>
</feature>
<gene>
    <name evidence="2" type="ORF">K432DRAFT_438150</name>
</gene>
<feature type="region of interest" description="Disordered" evidence="1">
    <location>
        <begin position="143"/>
        <end position="183"/>
    </location>
</feature>
<accession>A0A8E2DYE3</accession>
<name>A0A8E2DYE3_9PEZI</name>
<protein>
    <submittedName>
        <fullName evidence="2">Uncharacterized protein</fullName>
    </submittedName>
</protein>
<feature type="region of interest" description="Disordered" evidence="1">
    <location>
        <begin position="446"/>
        <end position="476"/>
    </location>
</feature>
<feature type="region of interest" description="Disordered" evidence="1">
    <location>
        <begin position="1"/>
        <end position="45"/>
    </location>
</feature>
<feature type="region of interest" description="Disordered" evidence="1">
    <location>
        <begin position="498"/>
        <end position="547"/>
    </location>
</feature>
<dbReference type="OrthoDB" id="5336565at2759"/>
<evidence type="ECO:0000313" key="2">
    <source>
        <dbReference type="EMBL" id="OCK73947.1"/>
    </source>
</evidence>